<sequence length="190" mass="20486">MKQLILATAALLAIAPVPAFANEIAANVEEAAESLAPNAYVWSDPANTDPVTIVVSIPQQRAFVYRGDALVAASSVSTGKDGNETPVGIYPILQKNEIHKSNLYNDAPMPFMQRLTWDGIALHAGRNPGFPASHGCVRMPTQFAKRLFGITDLGTTVVVTDTYVEGRKLDRELLITDEMRANQAQLAALP</sequence>
<evidence type="ECO:0000256" key="3">
    <source>
        <dbReference type="ARBA" id="ARBA00022679"/>
    </source>
</evidence>
<comment type="similarity">
    <text evidence="2">Belongs to the YkuD family.</text>
</comment>
<evidence type="ECO:0000256" key="4">
    <source>
        <dbReference type="ARBA" id="ARBA00022960"/>
    </source>
</evidence>
<feature type="domain" description="L,D-TPase catalytic" evidence="9">
    <location>
        <begin position="51"/>
        <end position="160"/>
    </location>
</feature>
<dbReference type="SUPFAM" id="SSF141523">
    <property type="entry name" value="L,D-transpeptidase catalytic domain-like"/>
    <property type="match status" value="1"/>
</dbReference>
<dbReference type="EMBL" id="JAUUDS010000002">
    <property type="protein sequence ID" value="MDP1027117.1"/>
    <property type="molecule type" value="Genomic_DNA"/>
</dbReference>
<keyword evidence="4 7" id="KW-0133">Cell shape</keyword>
<dbReference type="Proteomes" id="UP001230685">
    <property type="component" value="Unassembled WGS sequence"/>
</dbReference>
<gene>
    <name evidence="10" type="ORF">Q5H91_07835</name>
</gene>
<name>A0ABT9EJH1_9SPHN</name>
<dbReference type="InterPro" id="IPR005490">
    <property type="entry name" value="LD_TPept_cat_dom"/>
</dbReference>
<comment type="pathway">
    <text evidence="1 7">Cell wall biogenesis; peptidoglycan biosynthesis.</text>
</comment>
<accession>A0ABT9EJH1</accession>
<evidence type="ECO:0000259" key="9">
    <source>
        <dbReference type="PROSITE" id="PS52029"/>
    </source>
</evidence>
<organism evidence="10 11">
    <name type="scientific">Sphingomonas aurea</name>
    <dbReference type="NCBI Taxonomy" id="3063994"/>
    <lineage>
        <taxon>Bacteria</taxon>
        <taxon>Pseudomonadati</taxon>
        <taxon>Pseudomonadota</taxon>
        <taxon>Alphaproteobacteria</taxon>
        <taxon>Sphingomonadales</taxon>
        <taxon>Sphingomonadaceae</taxon>
        <taxon>Sphingomonas</taxon>
    </lineage>
</organism>
<feature type="active site" description="Nucleophile" evidence="7">
    <location>
        <position position="136"/>
    </location>
</feature>
<keyword evidence="8" id="KW-0732">Signal</keyword>
<evidence type="ECO:0000256" key="7">
    <source>
        <dbReference type="PROSITE-ProRule" id="PRU01373"/>
    </source>
</evidence>
<dbReference type="Gene3D" id="2.40.440.10">
    <property type="entry name" value="L,D-transpeptidase catalytic domain-like"/>
    <property type="match status" value="1"/>
</dbReference>
<dbReference type="InterPro" id="IPR050979">
    <property type="entry name" value="LD-transpeptidase"/>
</dbReference>
<evidence type="ECO:0000256" key="5">
    <source>
        <dbReference type="ARBA" id="ARBA00022984"/>
    </source>
</evidence>
<feature type="signal peptide" evidence="8">
    <location>
        <begin position="1"/>
        <end position="21"/>
    </location>
</feature>
<feature type="chain" id="PRO_5046981903" evidence="8">
    <location>
        <begin position="22"/>
        <end position="190"/>
    </location>
</feature>
<keyword evidence="3" id="KW-0808">Transferase</keyword>
<dbReference type="PIRSF" id="PIRSF029342">
    <property type="entry name" value="UCP029342_ErfK/YbiS/YcfS/YnhG"/>
    <property type="match status" value="1"/>
</dbReference>
<dbReference type="NCBIfam" id="NF004785">
    <property type="entry name" value="PRK06132.1-2"/>
    <property type="match status" value="1"/>
</dbReference>
<evidence type="ECO:0000313" key="10">
    <source>
        <dbReference type="EMBL" id="MDP1027117.1"/>
    </source>
</evidence>
<dbReference type="PANTHER" id="PTHR30582">
    <property type="entry name" value="L,D-TRANSPEPTIDASE"/>
    <property type="match status" value="1"/>
</dbReference>
<proteinExistence type="inferred from homology"/>
<comment type="caution">
    <text evidence="10">The sequence shown here is derived from an EMBL/GenBank/DDBJ whole genome shotgun (WGS) entry which is preliminary data.</text>
</comment>
<keyword evidence="5 7" id="KW-0573">Peptidoglycan synthesis</keyword>
<evidence type="ECO:0000256" key="2">
    <source>
        <dbReference type="ARBA" id="ARBA00005992"/>
    </source>
</evidence>
<reference evidence="10 11" key="1">
    <citation type="submission" date="2023-07" db="EMBL/GenBank/DDBJ databases">
        <authorList>
            <person name="Kim M.K."/>
        </authorList>
    </citation>
    <scope>NUCLEOTIDE SEQUENCE [LARGE SCALE GENOMIC DNA]</scope>
    <source>
        <strain evidence="10 11">KR1UV-12</strain>
    </source>
</reference>
<evidence type="ECO:0000256" key="6">
    <source>
        <dbReference type="ARBA" id="ARBA00023316"/>
    </source>
</evidence>
<evidence type="ECO:0000256" key="8">
    <source>
        <dbReference type="SAM" id="SignalP"/>
    </source>
</evidence>
<evidence type="ECO:0000313" key="11">
    <source>
        <dbReference type="Proteomes" id="UP001230685"/>
    </source>
</evidence>
<dbReference type="InterPro" id="IPR016915">
    <property type="entry name" value="UCP029342"/>
</dbReference>
<keyword evidence="11" id="KW-1185">Reference proteome</keyword>
<protein>
    <submittedName>
        <fullName evidence="10">L,D-transpeptidase family protein</fullName>
    </submittedName>
</protein>
<dbReference type="PROSITE" id="PS52029">
    <property type="entry name" value="LD_TPASE"/>
    <property type="match status" value="1"/>
</dbReference>
<dbReference type="PANTHER" id="PTHR30582:SF2">
    <property type="entry name" value="L,D-TRANSPEPTIDASE YCIB-RELATED"/>
    <property type="match status" value="1"/>
</dbReference>
<dbReference type="CDD" id="cd16913">
    <property type="entry name" value="YkuD_like"/>
    <property type="match status" value="1"/>
</dbReference>
<feature type="active site" description="Proton donor/acceptor" evidence="7">
    <location>
        <position position="123"/>
    </location>
</feature>
<keyword evidence="6 7" id="KW-0961">Cell wall biogenesis/degradation</keyword>
<evidence type="ECO:0000256" key="1">
    <source>
        <dbReference type="ARBA" id="ARBA00004752"/>
    </source>
</evidence>
<dbReference type="InterPro" id="IPR038063">
    <property type="entry name" value="Transpep_catalytic_dom"/>
</dbReference>
<dbReference type="Pfam" id="PF03734">
    <property type="entry name" value="YkuD"/>
    <property type="match status" value="1"/>
</dbReference>
<dbReference type="RefSeq" id="WP_305172813.1">
    <property type="nucleotide sequence ID" value="NZ_JAUUDS010000002.1"/>
</dbReference>